<reference evidence="1" key="1">
    <citation type="submission" date="2018-05" db="EMBL/GenBank/DDBJ databases">
        <authorList>
            <person name="Lanie J.A."/>
            <person name="Ng W.-L."/>
            <person name="Kazmierczak K.M."/>
            <person name="Andrzejewski T.M."/>
            <person name="Davidsen T.M."/>
            <person name="Wayne K.J."/>
            <person name="Tettelin H."/>
            <person name="Glass J.I."/>
            <person name="Rusch D."/>
            <person name="Podicherti R."/>
            <person name="Tsui H.-C.T."/>
            <person name="Winkler M.E."/>
        </authorList>
    </citation>
    <scope>NUCLEOTIDE SEQUENCE</scope>
</reference>
<proteinExistence type="predicted"/>
<dbReference type="AlphaFoldDB" id="A0A383DFN5"/>
<dbReference type="EMBL" id="UINC01216930">
    <property type="protein sequence ID" value="SVE43296.1"/>
    <property type="molecule type" value="Genomic_DNA"/>
</dbReference>
<organism evidence="1">
    <name type="scientific">marine metagenome</name>
    <dbReference type="NCBI Taxonomy" id="408172"/>
    <lineage>
        <taxon>unclassified sequences</taxon>
        <taxon>metagenomes</taxon>
        <taxon>ecological metagenomes</taxon>
    </lineage>
</organism>
<evidence type="ECO:0000313" key="1">
    <source>
        <dbReference type="EMBL" id="SVE43296.1"/>
    </source>
</evidence>
<accession>A0A383DFN5</accession>
<gene>
    <name evidence="1" type="ORF">METZ01_LOCUS496150</name>
</gene>
<name>A0A383DFN5_9ZZZZ</name>
<protein>
    <submittedName>
        <fullName evidence="1">Uncharacterized protein</fullName>
    </submittedName>
</protein>
<sequence length="160" mass="18291">MAGFYRSLEEAFGDNREEDIPGFELDDGFDDCITEKLINGDPIEDCFGDGEPISIWPNGGGGGCARRLLVLTDRMVGDEWKDLENFLVDYIGRCRPPLIKIQFHGTYWSMRSLGLLTPKVRGAKKVERFARLINTGRPKILFQFDFFQTEVGMKERLYLV</sequence>